<dbReference type="EMBL" id="JALXSQ010000069">
    <property type="protein sequence ID" value="MCT2043660.1"/>
    <property type="molecule type" value="Genomic_DNA"/>
</dbReference>
<dbReference type="InterPro" id="IPR059100">
    <property type="entry name" value="TSP3_bac"/>
</dbReference>
<dbReference type="InterPro" id="IPR028974">
    <property type="entry name" value="TSP_type-3_rpt"/>
</dbReference>
<evidence type="ECO:0000256" key="5">
    <source>
        <dbReference type="SAM" id="MobiDB-lite"/>
    </source>
</evidence>
<sequence>MLGTGFAGSAQAADQPVVADAIANGYVTSTIDATNAANTLSGRAYIADTGTPATVSSGLTGVPNGTTVYMQWVDTDGAVSPVYSAQVKALDTSDGSQVGPGAYAFDLRGGWTDASGKNHVYRATGGQLYRLWIAPTKTANGNMLVDFRQAAGFFPGMFINSVTGSNLGQFPLIGTNMQRTSIVMQEIPAGGYMTRPQSEWIQDTAGPLPYPAVSLDARNSVSGQVWLESGAGDYANSATGPNNNSADPEAAGYTVVMSSLTKAGAAAYQAQVDSLPEGQRAAAAKALLTAHPEYISATVSAVTDANGRYTARFPAGKLDASYMYGYVMDPNGKVIESYSGFTSPEFRKPNDNLSFTPQTAPAQNLVQSPMWYNVNFALIPPSDVALDITNFDMTTKPALAGQTAQLNVTGTVSTFGDKVEWTDSKGTVLKSCPVTSMADANACTFPVPPGTPAGTIYRATYYQGTNPVSSDSFIVMEPKQADLVQPAYTPTTVQQTTTATVPAPIDPAAPLPAGTVFAPADPATLPAWATVQADGSITLSPDAEVPTGTVTIPVRVVYPDGSQDTINATVTVTPQPVTNTNTPDYVDQSVPDGGTATIPTPANADGSALPAGTTFAPGDPATLPAWVVVNPDGSLTVSPDINVSTGVTTVPVTVTYPDGSTDLIDVAVNVTPNQARVNQPDYLDTRVPAGGTVTVPAPLNLDGTAVPAGTNFMPTPTTPTWVTVNPDGSLALAPGSAVPPGPVTVPVAVTYPDGSGGTIDVVVTVTENQSDLFAPDYIDGAITQGESKVFPAPLDPNASLPIGTTFAPGEGVPAWATVNPDGSITVAPDAATPVGPVTLPVLVNYPDGSSETIDIRVTVLAPTALTVLPVNGQVVWSGDAIAPVTLSSVDINSDPAAGTTYTVTGLPEGVSYDPATNTISGTPTTPGDYTVTVVGTAPNGDKDDMFFVIRVQDSKQDTDGDGLTDKDEASRGTDPANPDTDGDGLPDGQEVTLGTDPLNPDTDGDGLPDGQEVTLGTDPKNTDTDGDGLTDGREVTIETNPLNPDTDGDGLTDGQEVDLGTDPKKPDTDGDGLTDGQEVSGSENGKFNNEPTNPLNPDTDGDGVSDRDEITNGTDPNKADTDGDGLNDWEENVAGTDPKNPDTDGDGLPDGQEVQLGTDPKKPDTDGDGLTDGQEVSGSENGKFNNEPTNPLAKDSDGDGVSDRDEITNGTDPNNPDTDGDGLTDWEEIQAGTDPLKADTDGDGIADGQEVANGTDPLKADTDGDGLTDGEEATIGTDPKNPDTDGDGLTDGQEVSGSANGKYDNLPTNPLNPDTSHDGVMDGAEITNGTAPTRRDTDGDGLTDGQEAQLGTNPLIADTDGDGLTDDQEVQLGTNPLVADTDGDGLTDGAEVNTHYTDPLKTDTDGDGLTDGQEVTGSQNGKFNNEPTNPILADTDGDGVNDGAEITNGTDPNNADTDGDGVTDSDEAVLGTDPNKADTDGDGLKDGEEVVRGTDPKNPDTDGDGL</sequence>
<feature type="region of interest" description="Disordered" evidence="5">
    <location>
        <begin position="952"/>
        <end position="1506"/>
    </location>
</feature>
<dbReference type="Pfam" id="PF18884">
    <property type="entry name" value="TSP3_bac"/>
    <property type="match status" value="22"/>
</dbReference>
<feature type="compositionally biased region" description="Polar residues" evidence="5">
    <location>
        <begin position="1413"/>
        <end position="1428"/>
    </location>
</feature>
<feature type="compositionally biased region" description="Acidic residues" evidence="5">
    <location>
        <begin position="1263"/>
        <end position="1272"/>
    </location>
</feature>
<dbReference type="InterPro" id="IPR053180">
    <property type="entry name" value="Ca-binding_acidic-repeat"/>
</dbReference>
<dbReference type="Proteomes" id="UP001525379">
    <property type="component" value="Unassembled WGS sequence"/>
</dbReference>
<dbReference type="PANTHER" id="PTHR37467">
    <property type="entry name" value="EXPORTED CALCIUM-BINDING GLYCOPROTEIN-RELATED"/>
    <property type="match status" value="1"/>
</dbReference>
<evidence type="ECO:0000256" key="3">
    <source>
        <dbReference type="ARBA" id="ARBA00022729"/>
    </source>
</evidence>
<dbReference type="Gene3D" id="3.90.182.10">
    <property type="entry name" value="Toxin - Anthrax Protective Antigen,domain 1"/>
    <property type="match status" value="1"/>
</dbReference>
<dbReference type="InterPro" id="IPR015919">
    <property type="entry name" value="Cadherin-like_sf"/>
</dbReference>
<dbReference type="RefSeq" id="WP_260104745.1">
    <property type="nucleotide sequence ID" value="NZ_JALXSQ010000069.1"/>
</dbReference>
<dbReference type="NCBIfam" id="NF038186">
    <property type="entry name" value="YPDG_rpt"/>
    <property type="match status" value="4"/>
</dbReference>
<keyword evidence="8" id="KW-1185">Reference proteome</keyword>
<dbReference type="SUPFAM" id="SSF49313">
    <property type="entry name" value="Cadherin-like"/>
    <property type="match status" value="1"/>
</dbReference>
<dbReference type="Gene3D" id="4.10.1080.10">
    <property type="entry name" value="TSP type-3 repeat"/>
    <property type="match status" value="1"/>
</dbReference>
<evidence type="ECO:0000259" key="6">
    <source>
        <dbReference type="Pfam" id="PF18957"/>
    </source>
</evidence>
<feature type="compositionally biased region" description="Acidic residues" evidence="5">
    <location>
        <begin position="1122"/>
        <end position="1131"/>
    </location>
</feature>
<dbReference type="Pfam" id="PF05345">
    <property type="entry name" value="He_PIG"/>
    <property type="match status" value="1"/>
</dbReference>
<feature type="domain" description="Long Rib" evidence="6">
    <location>
        <begin position="579"/>
        <end position="671"/>
    </location>
</feature>
<feature type="compositionally biased region" description="Acidic residues" evidence="5">
    <location>
        <begin position="1359"/>
        <end position="1369"/>
    </location>
</feature>
<feature type="compositionally biased region" description="Basic and acidic residues" evidence="5">
    <location>
        <begin position="1194"/>
        <end position="1207"/>
    </location>
</feature>
<feature type="domain" description="Long Rib" evidence="6">
    <location>
        <begin position="481"/>
        <end position="573"/>
    </location>
</feature>
<evidence type="ECO:0000256" key="4">
    <source>
        <dbReference type="ARBA" id="ARBA00022837"/>
    </source>
</evidence>
<protein>
    <submittedName>
        <fullName evidence="7">YPDG domain-containing protein</fullName>
    </submittedName>
</protein>
<evidence type="ECO:0000313" key="7">
    <source>
        <dbReference type="EMBL" id="MCT2043660.1"/>
    </source>
</evidence>
<comment type="caution">
    <text evidence="7">The sequence shown here is derived from an EMBL/GenBank/DDBJ whole genome shotgun (WGS) entry which is preliminary data.</text>
</comment>
<reference evidence="7 8" key="1">
    <citation type="submission" date="2022-04" db="EMBL/GenBank/DDBJ databases">
        <title>Human microbiome associated bacterial genomes.</title>
        <authorList>
            <person name="Sandstrom S."/>
            <person name="Salamzade R."/>
            <person name="Kalan L.R."/>
        </authorList>
    </citation>
    <scope>NUCLEOTIDE SEQUENCE [LARGE SCALE GENOMIC DNA]</scope>
    <source>
        <strain evidence="8">p3-SID1799</strain>
    </source>
</reference>
<dbReference type="Pfam" id="PF18957">
    <property type="entry name" value="RibLong"/>
    <property type="match status" value="4"/>
</dbReference>
<dbReference type="InterPro" id="IPR044055">
    <property type="entry name" value="RibLong"/>
</dbReference>
<dbReference type="PANTHER" id="PTHR37467:SF1">
    <property type="entry name" value="EXPORTED CALCIUM-BINDING GLYCOPROTEIN"/>
    <property type="match status" value="1"/>
</dbReference>
<feature type="compositionally biased region" description="Polar residues" evidence="5">
    <location>
        <begin position="1174"/>
        <end position="1189"/>
    </location>
</feature>
<evidence type="ECO:0000256" key="1">
    <source>
        <dbReference type="ARBA" id="ARBA00004613"/>
    </source>
</evidence>
<keyword evidence="4" id="KW-0106">Calcium</keyword>
<feature type="compositionally biased region" description="Acidic residues" evidence="5">
    <location>
        <begin position="1218"/>
        <end position="1228"/>
    </location>
</feature>
<feature type="domain" description="Long Rib" evidence="6">
    <location>
        <begin position="773"/>
        <end position="859"/>
    </location>
</feature>
<dbReference type="Gene3D" id="2.60.40.10">
    <property type="entry name" value="Immunoglobulins"/>
    <property type="match status" value="1"/>
</dbReference>
<comment type="subcellular location">
    <subcellularLocation>
        <location evidence="1">Secreted</location>
    </subcellularLocation>
</comment>
<gene>
    <name evidence="7" type="ORF">M3D15_10055</name>
</gene>
<feature type="compositionally biased region" description="Basic and acidic residues" evidence="5">
    <location>
        <begin position="952"/>
        <end position="971"/>
    </location>
</feature>
<feature type="non-terminal residue" evidence="7">
    <location>
        <position position="1506"/>
    </location>
</feature>
<accession>A0ABT2HZB4</accession>
<feature type="compositionally biased region" description="Polar residues" evidence="5">
    <location>
        <begin position="1447"/>
        <end position="1456"/>
    </location>
</feature>
<dbReference type="InterPro" id="IPR013783">
    <property type="entry name" value="Ig-like_fold"/>
</dbReference>
<organism evidence="7 8">
    <name type="scientific">Pseudoclavibacter albus</name>
    <dbReference type="NCBI Taxonomy" id="272241"/>
    <lineage>
        <taxon>Bacteria</taxon>
        <taxon>Bacillati</taxon>
        <taxon>Actinomycetota</taxon>
        <taxon>Actinomycetes</taxon>
        <taxon>Micrococcales</taxon>
        <taxon>Microbacteriaceae</taxon>
        <taxon>Pseudoclavibacter</taxon>
    </lineage>
</organism>
<feature type="compositionally biased region" description="Polar residues" evidence="5">
    <location>
        <begin position="1077"/>
        <end position="1096"/>
    </location>
</feature>
<proteinExistence type="predicted"/>
<name>A0ABT2HZB4_9MICO</name>
<feature type="compositionally biased region" description="Acidic residues" evidence="5">
    <location>
        <begin position="1457"/>
        <end position="1467"/>
    </location>
</feature>
<evidence type="ECO:0000313" key="8">
    <source>
        <dbReference type="Proteomes" id="UP001525379"/>
    </source>
</evidence>
<feature type="compositionally biased region" description="Basic and acidic residues" evidence="5">
    <location>
        <begin position="1475"/>
        <end position="1500"/>
    </location>
</feature>
<feature type="compositionally biased region" description="Polar residues" evidence="5">
    <location>
        <begin position="1208"/>
        <end position="1217"/>
    </location>
</feature>
<keyword evidence="3" id="KW-0732">Signal</keyword>
<evidence type="ECO:0000256" key="2">
    <source>
        <dbReference type="ARBA" id="ARBA00022525"/>
    </source>
</evidence>
<feature type="domain" description="Long Rib" evidence="6">
    <location>
        <begin position="676"/>
        <end position="766"/>
    </location>
</feature>
<keyword evidence="2" id="KW-0964">Secreted</keyword>